<organism evidence="1 2">
    <name type="scientific">Anguilla anguilla</name>
    <name type="common">European freshwater eel</name>
    <name type="synonym">Muraena anguilla</name>
    <dbReference type="NCBI Taxonomy" id="7936"/>
    <lineage>
        <taxon>Eukaryota</taxon>
        <taxon>Metazoa</taxon>
        <taxon>Chordata</taxon>
        <taxon>Craniata</taxon>
        <taxon>Vertebrata</taxon>
        <taxon>Euteleostomi</taxon>
        <taxon>Actinopterygii</taxon>
        <taxon>Neopterygii</taxon>
        <taxon>Teleostei</taxon>
        <taxon>Anguilliformes</taxon>
        <taxon>Anguillidae</taxon>
        <taxon>Anguilla</taxon>
    </lineage>
</organism>
<dbReference type="AlphaFoldDB" id="A0A9D3LT74"/>
<proteinExistence type="predicted"/>
<comment type="caution">
    <text evidence="1">The sequence shown here is derived from an EMBL/GenBank/DDBJ whole genome shotgun (WGS) entry which is preliminary data.</text>
</comment>
<accession>A0A9D3LT74</accession>
<gene>
    <name evidence="1" type="ORF">ANANG_G00248240</name>
</gene>
<evidence type="ECO:0000313" key="1">
    <source>
        <dbReference type="EMBL" id="KAG5835837.1"/>
    </source>
</evidence>
<evidence type="ECO:0000313" key="2">
    <source>
        <dbReference type="Proteomes" id="UP001044222"/>
    </source>
</evidence>
<name>A0A9D3LT74_ANGAN</name>
<protein>
    <submittedName>
        <fullName evidence="1">Uncharacterized protein</fullName>
    </submittedName>
</protein>
<dbReference type="Proteomes" id="UP001044222">
    <property type="component" value="Chromosome 14"/>
</dbReference>
<dbReference type="EMBL" id="JAFIRN010000014">
    <property type="protein sequence ID" value="KAG5835837.1"/>
    <property type="molecule type" value="Genomic_DNA"/>
</dbReference>
<keyword evidence="2" id="KW-1185">Reference proteome</keyword>
<reference evidence="1" key="1">
    <citation type="submission" date="2021-01" db="EMBL/GenBank/DDBJ databases">
        <title>A chromosome-scale assembly of European eel, Anguilla anguilla.</title>
        <authorList>
            <person name="Henkel C."/>
            <person name="Jong-Raadsen S.A."/>
            <person name="Dufour S."/>
            <person name="Weltzien F.-A."/>
            <person name="Palstra A.P."/>
            <person name="Pelster B."/>
            <person name="Spaink H.P."/>
            <person name="Van Den Thillart G.E."/>
            <person name="Jansen H."/>
            <person name="Zahm M."/>
            <person name="Klopp C."/>
            <person name="Cedric C."/>
            <person name="Louis A."/>
            <person name="Berthelot C."/>
            <person name="Parey E."/>
            <person name="Roest Crollius H."/>
            <person name="Montfort J."/>
            <person name="Robinson-Rechavi M."/>
            <person name="Bucao C."/>
            <person name="Bouchez O."/>
            <person name="Gislard M."/>
            <person name="Lluch J."/>
            <person name="Milhes M."/>
            <person name="Lampietro C."/>
            <person name="Lopez Roques C."/>
            <person name="Donnadieu C."/>
            <person name="Braasch I."/>
            <person name="Desvignes T."/>
            <person name="Postlethwait J."/>
            <person name="Bobe J."/>
            <person name="Guiguen Y."/>
            <person name="Dirks R."/>
        </authorList>
    </citation>
    <scope>NUCLEOTIDE SEQUENCE</scope>
    <source>
        <strain evidence="1">Tag_6206</strain>
        <tissue evidence="1">Liver</tissue>
    </source>
</reference>
<sequence>MCKYMSVSTGVAWETGRWHTSYYLDSMPLNWLICLWALCCRCCVSPPLSPPCKVSLYSLLRWYLSLASRSDIHCLFQVVELNKSPHFNLVVSCTF</sequence>